<sequence length="80" mass="8771">MLSDEVTIGIYPNDELNNILIVPEGAEYHLFLTRAGHSVLTHASNLGSIVFTSDSWAYQGTLLSAQSQKEVADYIINYPG</sequence>
<dbReference type="Proteomes" id="UP000268007">
    <property type="component" value="Unassembled WGS sequence"/>
</dbReference>
<keyword evidence="2" id="KW-1185">Reference proteome</keyword>
<comment type="caution">
    <text evidence="1">The sequence shown here is derived from an EMBL/GenBank/DDBJ whole genome shotgun (WGS) entry which is preliminary data.</text>
</comment>
<dbReference type="RefSeq" id="WP_121198529.1">
    <property type="nucleotide sequence ID" value="NZ_RBKU01000001.1"/>
</dbReference>
<dbReference type="OrthoDB" id="9867364at2"/>
<proteinExistence type="predicted"/>
<gene>
    <name evidence="1" type="ORF">BDD43_3188</name>
</gene>
<accession>A0A495J3P3</accession>
<evidence type="ECO:0000313" key="1">
    <source>
        <dbReference type="EMBL" id="RKR82988.1"/>
    </source>
</evidence>
<reference evidence="1 2" key="1">
    <citation type="submission" date="2018-10" db="EMBL/GenBank/DDBJ databases">
        <title>Genomic Encyclopedia of Archaeal and Bacterial Type Strains, Phase II (KMG-II): from individual species to whole genera.</title>
        <authorList>
            <person name="Goeker M."/>
        </authorList>
    </citation>
    <scope>NUCLEOTIDE SEQUENCE [LARGE SCALE GENOMIC DNA]</scope>
    <source>
        <strain evidence="1 2">DSM 18602</strain>
    </source>
</reference>
<organism evidence="1 2">
    <name type="scientific">Mucilaginibacter gracilis</name>
    <dbReference type="NCBI Taxonomy" id="423350"/>
    <lineage>
        <taxon>Bacteria</taxon>
        <taxon>Pseudomonadati</taxon>
        <taxon>Bacteroidota</taxon>
        <taxon>Sphingobacteriia</taxon>
        <taxon>Sphingobacteriales</taxon>
        <taxon>Sphingobacteriaceae</taxon>
        <taxon>Mucilaginibacter</taxon>
    </lineage>
</organism>
<dbReference type="AlphaFoldDB" id="A0A495J3P3"/>
<evidence type="ECO:0000313" key="2">
    <source>
        <dbReference type="Proteomes" id="UP000268007"/>
    </source>
</evidence>
<protein>
    <submittedName>
        <fullName evidence="1">Uncharacterized protein</fullName>
    </submittedName>
</protein>
<dbReference type="EMBL" id="RBKU01000001">
    <property type="protein sequence ID" value="RKR82988.1"/>
    <property type="molecule type" value="Genomic_DNA"/>
</dbReference>
<name>A0A495J3P3_9SPHI</name>